<proteinExistence type="predicted"/>
<feature type="region of interest" description="Disordered" evidence="1">
    <location>
        <begin position="1"/>
        <end position="55"/>
    </location>
</feature>
<reference evidence="3" key="1">
    <citation type="journal article" date="2005" name="Nature">
        <title>The map-based sequence of the rice genome.</title>
        <authorList>
            <consortium name="International rice genome sequencing project (IRGSP)"/>
            <person name="Matsumoto T."/>
            <person name="Wu J."/>
            <person name="Kanamori H."/>
            <person name="Katayose Y."/>
            <person name="Fujisawa M."/>
            <person name="Namiki N."/>
            <person name="Mizuno H."/>
            <person name="Yamamoto K."/>
            <person name="Antonio B.A."/>
            <person name="Baba T."/>
            <person name="Sakata K."/>
            <person name="Nagamura Y."/>
            <person name="Aoki H."/>
            <person name="Arikawa K."/>
            <person name="Arita K."/>
            <person name="Bito T."/>
            <person name="Chiden Y."/>
            <person name="Fujitsuka N."/>
            <person name="Fukunaka R."/>
            <person name="Hamada M."/>
            <person name="Harada C."/>
            <person name="Hayashi A."/>
            <person name="Hijishita S."/>
            <person name="Honda M."/>
            <person name="Hosokawa S."/>
            <person name="Ichikawa Y."/>
            <person name="Idonuma A."/>
            <person name="Iijima M."/>
            <person name="Ikeda M."/>
            <person name="Ikeno M."/>
            <person name="Ito K."/>
            <person name="Ito S."/>
            <person name="Ito T."/>
            <person name="Ito Y."/>
            <person name="Ito Y."/>
            <person name="Iwabuchi A."/>
            <person name="Kamiya K."/>
            <person name="Karasawa W."/>
            <person name="Kurita K."/>
            <person name="Katagiri S."/>
            <person name="Kikuta A."/>
            <person name="Kobayashi H."/>
            <person name="Kobayashi N."/>
            <person name="Machita K."/>
            <person name="Maehara T."/>
            <person name="Masukawa M."/>
            <person name="Mizubayashi T."/>
            <person name="Mukai Y."/>
            <person name="Nagasaki H."/>
            <person name="Nagata Y."/>
            <person name="Naito S."/>
            <person name="Nakashima M."/>
            <person name="Nakama Y."/>
            <person name="Nakamichi Y."/>
            <person name="Nakamura M."/>
            <person name="Meguro A."/>
            <person name="Negishi M."/>
            <person name="Ohta I."/>
            <person name="Ohta T."/>
            <person name="Okamoto M."/>
            <person name="Ono N."/>
            <person name="Saji S."/>
            <person name="Sakaguchi M."/>
            <person name="Sakai K."/>
            <person name="Shibata M."/>
            <person name="Shimokawa T."/>
            <person name="Song J."/>
            <person name="Takazaki Y."/>
            <person name="Terasawa K."/>
            <person name="Tsugane M."/>
            <person name="Tsuji K."/>
            <person name="Ueda S."/>
            <person name="Waki K."/>
            <person name="Yamagata H."/>
            <person name="Yamamoto M."/>
            <person name="Yamamoto S."/>
            <person name="Yamane H."/>
            <person name="Yoshiki S."/>
            <person name="Yoshihara R."/>
            <person name="Yukawa K."/>
            <person name="Zhong H."/>
            <person name="Yano M."/>
            <person name="Yuan Q."/>
            <person name="Ouyang S."/>
            <person name="Liu J."/>
            <person name="Jones K.M."/>
            <person name="Gansberger K."/>
            <person name="Moffat K."/>
            <person name="Hill J."/>
            <person name="Bera J."/>
            <person name="Fadrosh D."/>
            <person name="Jin S."/>
            <person name="Johri S."/>
            <person name="Kim M."/>
            <person name="Overton L."/>
            <person name="Reardon M."/>
            <person name="Tsitrin T."/>
            <person name="Vuong H."/>
            <person name="Weaver B."/>
            <person name="Ciecko A."/>
            <person name="Tallon L."/>
            <person name="Jackson J."/>
            <person name="Pai G."/>
            <person name="Aken S.V."/>
            <person name="Utterback T."/>
            <person name="Reidmuller S."/>
            <person name="Feldblyum T."/>
            <person name="Hsiao J."/>
            <person name="Zismann V."/>
            <person name="Iobst S."/>
            <person name="de Vazeille A.R."/>
            <person name="Buell C.R."/>
            <person name="Ying K."/>
            <person name="Li Y."/>
            <person name="Lu T."/>
            <person name="Huang Y."/>
            <person name="Zhao Q."/>
            <person name="Feng Q."/>
            <person name="Zhang L."/>
            <person name="Zhu J."/>
            <person name="Weng Q."/>
            <person name="Mu J."/>
            <person name="Lu Y."/>
            <person name="Fan D."/>
            <person name="Liu Y."/>
            <person name="Guan J."/>
            <person name="Zhang Y."/>
            <person name="Yu S."/>
            <person name="Liu X."/>
            <person name="Zhang Y."/>
            <person name="Hong G."/>
            <person name="Han B."/>
            <person name="Choisne N."/>
            <person name="Demange N."/>
            <person name="Orjeda G."/>
            <person name="Samain S."/>
            <person name="Cattolico L."/>
            <person name="Pelletier E."/>
            <person name="Couloux A."/>
            <person name="Segurens B."/>
            <person name="Wincker P."/>
            <person name="D'Hont A."/>
            <person name="Scarpelli C."/>
            <person name="Weissenbach J."/>
            <person name="Salanoubat M."/>
            <person name="Quetier F."/>
            <person name="Yu Y."/>
            <person name="Kim H.R."/>
            <person name="Rambo T."/>
            <person name="Currie J."/>
            <person name="Collura K."/>
            <person name="Luo M."/>
            <person name="Yang T."/>
            <person name="Ammiraju J.S.S."/>
            <person name="Engler F."/>
            <person name="Soderlund C."/>
            <person name="Wing R.A."/>
            <person name="Palmer L.E."/>
            <person name="de la Bastide M."/>
            <person name="Spiegel L."/>
            <person name="Nascimento L."/>
            <person name="Zutavern T."/>
            <person name="O'Shaughnessy A."/>
            <person name="Dike S."/>
            <person name="Dedhia N."/>
            <person name="Preston R."/>
            <person name="Balija V."/>
            <person name="McCombie W.R."/>
            <person name="Chow T."/>
            <person name="Chen H."/>
            <person name="Chung M."/>
            <person name="Chen C."/>
            <person name="Shaw J."/>
            <person name="Wu H."/>
            <person name="Hsiao K."/>
            <person name="Chao Y."/>
            <person name="Chu M."/>
            <person name="Cheng C."/>
            <person name="Hour A."/>
            <person name="Lee P."/>
            <person name="Lin S."/>
            <person name="Lin Y."/>
            <person name="Liou J."/>
            <person name="Liu S."/>
            <person name="Hsing Y."/>
            <person name="Raghuvanshi S."/>
            <person name="Mohanty A."/>
            <person name="Bharti A.K."/>
            <person name="Gaur A."/>
            <person name="Gupta V."/>
            <person name="Kumar D."/>
            <person name="Ravi V."/>
            <person name="Vij S."/>
            <person name="Kapur A."/>
            <person name="Khurana P."/>
            <person name="Khurana P."/>
            <person name="Khurana J.P."/>
            <person name="Tyagi A.K."/>
            <person name="Gaikwad K."/>
            <person name="Singh A."/>
            <person name="Dalal V."/>
            <person name="Srivastava S."/>
            <person name="Dixit A."/>
            <person name="Pal A.K."/>
            <person name="Ghazi I.A."/>
            <person name="Yadav M."/>
            <person name="Pandit A."/>
            <person name="Bhargava A."/>
            <person name="Sureshbabu K."/>
            <person name="Batra K."/>
            <person name="Sharma T.R."/>
            <person name="Mohapatra T."/>
            <person name="Singh N.K."/>
            <person name="Messing J."/>
            <person name="Nelson A.B."/>
            <person name="Fuks G."/>
            <person name="Kavchok S."/>
            <person name="Keizer G."/>
            <person name="Linton E."/>
            <person name="Llaca V."/>
            <person name="Song R."/>
            <person name="Tanyolac B."/>
            <person name="Young S."/>
            <person name="Ho-Il K."/>
            <person name="Hahn J.H."/>
            <person name="Sangsakoo G."/>
            <person name="Vanavichit A."/>
            <person name="de Mattos Luiz.A.T."/>
            <person name="Zimmer P.D."/>
            <person name="Malone G."/>
            <person name="Dellagostin O."/>
            <person name="de Oliveira A.C."/>
            <person name="Bevan M."/>
            <person name="Bancroft I."/>
            <person name="Minx P."/>
            <person name="Cordum H."/>
            <person name="Wilson R."/>
            <person name="Cheng Z."/>
            <person name="Jin W."/>
            <person name="Jiang J."/>
            <person name="Leong S.A."/>
            <person name="Iwama H."/>
            <person name="Gojobori T."/>
            <person name="Itoh T."/>
            <person name="Niimura Y."/>
            <person name="Fujii Y."/>
            <person name="Habara T."/>
            <person name="Sakai H."/>
            <person name="Sato Y."/>
            <person name="Wilson G."/>
            <person name="Kumar K."/>
            <person name="McCouch S."/>
            <person name="Juretic N."/>
            <person name="Hoen D."/>
            <person name="Wright S."/>
            <person name="Bruskiewich R."/>
            <person name="Bureau T."/>
            <person name="Miyao A."/>
            <person name="Hirochika H."/>
            <person name="Nishikawa T."/>
            <person name="Kadowaki K."/>
            <person name="Sugiura M."/>
            <person name="Burr B."/>
            <person name="Sasaki T."/>
        </authorList>
    </citation>
    <scope>NUCLEOTIDE SEQUENCE [LARGE SCALE GENOMIC DNA]</scope>
    <source>
        <strain evidence="3">cv. Nipponbare</strain>
    </source>
</reference>
<keyword evidence="3" id="KW-1185">Reference proteome</keyword>
<gene>
    <name evidence="2" type="ordered locus">Os04g0493050</name>
    <name evidence="2" type="ORF">OSNPB_040493050</name>
</gene>
<organism evidence="2 3">
    <name type="scientific">Oryza sativa subsp. japonica</name>
    <name type="common">Rice</name>
    <dbReference type="NCBI Taxonomy" id="39947"/>
    <lineage>
        <taxon>Eukaryota</taxon>
        <taxon>Viridiplantae</taxon>
        <taxon>Streptophyta</taxon>
        <taxon>Embryophyta</taxon>
        <taxon>Tracheophyta</taxon>
        <taxon>Spermatophyta</taxon>
        <taxon>Magnoliopsida</taxon>
        <taxon>Liliopsida</taxon>
        <taxon>Poales</taxon>
        <taxon>Poaceae</taxon>
        <taxon>BOP clade</taxon>
        <taxon>Oryzoideae</taxon>
        <taxon>Oryzeae</taxon>
        <taxon>Oryzinae</taxon>
        <taxon>Oryza</taxon>
        <taxon>Oryza sativa</taxon>
    </lineage>
</organism>
<reference evidence="2 3" key="3">
    <citation type="journal article" date="2013" name="Rice">
        <title>Improvement of the Oryza sativa Nipponbare reference genome using next generation sequence and optical map data.</title>
        <authorList>
            <person name="Kawahara Y."/>
            <person name="de la Bastide M."/>
            <person name="Hamilton J.P."/>
            <person name="Kanamori H."/>
            <person name="McCombie W.R."/>
            <person name="Ouyang S."/>
            <person name="Schwartz D.C."/>
            <person name="Tanaka T."/>
            <person name="Wu J."/>
            <person name="Zhou S."/>
            <person name="Childs K.L."/>
            <person name="Davidson R.M."/>
            <person name="Lin H."/>
            <person name="Quesada-Ocampo L."/>
            <person name="Vaillancourt B."/>
            <person name="Sakai H."/>
            <person name="Lee S.S."/>
            <person name="Kim J."/>
            <person name="Numa H."/>
            <person name="Itoh T."/>
            <person name="Buell C.R."/>
            <person name="Matsumoto T."/>
        </authorList>
    </citation>
    <scope>NUCLEOTIDE SEQUENCE [LARGE SCALE GENOMIC DNA]</scope>
    <source>
        <strain evidence="3">cv. Nipponbare</strain>
    </source>
</reference>
<evidence type="ECO:0000313" key="3">
    <source>
        <dbReference type="Proteomes" id="UP000059680"/>
    </source>
</evidence>
<dbReference type="PaxDb" id="39947-A0A0P0WBV0"/>
<evidence type="ECO:0000313" key="2">
    <source>
        <dbReference type="EMBL" id="BAS89862.1"/>
    </source>
</evidence>
<dbReference type="EMBL" id="AP014960">
    <property type="protein sequence ID" value="BAS89862.1"/>
    <property type="molecule type" value="Genomic_DNA"/>
</dbReference>
<sequence>MMSLAFLPPQHRPPTPSTGVTSLPFSHIPAAAARSSRRPPTFSSSSGVSPLALRGPTPVGQMPLCGASPQLGVATPSAEKMLCSQLAPFFLPSPPPHPPSSRLRHHMGVPAAAPFLPHPVTYTHPVT</sequence>
<evidence type="ECO:0000256" key="1">
    <source>
        <dbReference type="SAM" id="MobiDB-lite"/>
    </source>
</evidence>
<reference evidence="2 3" key="2">
    <citation type="journal article" date="2013" name="Plant Cell Physiol.">
        <title>Rice Annotation Project Database (RAP-DB): an integrative and interactive database for rice genomics.</title>
        <authorList>
            <person name="Sakai H."/>
            <person name="Lee S.S."/>
            <person name="Tanaka T."/>
            <person name="Numa H."/>
            <person name="Kim J."/>
            <person name="Kawahara Y."/>
            <person name="Wakimoto H."/>
            <person name="Yang C.C."/>
            <person name="Iwamoto M."/>
            <person name="Abe T."/>
            <person name="Yamada Y."/>
            <person name="Muto A."/>
            <person name="Inokuchi H."/>
            <person name="Ikemura T."/>
            <person name="Matsumoto T."/>
            <person name="Sasaki T."/>
            <person name="Itoh T."/>
        </authorList>
    </citation>
    <scope>NUCLEOTIDE SEQUENCE [LARGE SCALE GENOMIC DNA]</scope>
    <source>
        <strain evidence="3">cv. Nipponbare</strain>
    </source>
</reference>
<feature type="compositionally biased region" description="Low complexity" evidence="1">
    <location>
        <begin position="29"/>
        <end position="46"/>
    </location>
</feature>
<dbReference type="InParanoid" id="A0A0P0WBV0"/>
<protein>
    <submittedName>
        <fullName evidence="2">Os04g0493050 protein</fullName>
    </submittedName>
</protein>
<name>A0A0P0WBV0_ORYSJ</name>
<accession>A0A0P0WBV0</accession>
<dbReference type="AlphaFoldDB" id="A0A0P0WBV0"/>
<dbReference type="Proteomes" id="UP000059680">
    <property type="component" value="Chromosome 4"/>
</dbReference>